<dbReference type="Proteomes" id="UP000663833">
    <property type="component" value="Unassembled WGS sequence"/>
</dbReference>
<comment type="caution">
    <text evidence="3">The sequence shown here is derived from an EMBL/GenBank/DDBJ whole genome shotgun (WGS) entry which is preliminary data.</text>
</comment>
<evidence type="ECO:0000313" key="8">
    <source>
        <dbReference type="EMBL" id="CAF4660062.1"/>
    </source>
</evidence>
<dbReference type="EMBL" id="CAJOBQ010002157">
    <property type="protein sequence ID" value="CAF4542646.1"/>
    <property type="molecule type" value="Genomic_DNA"/>
</dbReference>
<evidence type="ECO:0000313" key="5">
    <source>
        <dbReference type="EMBL" id="CAF4525377.1"/>
    </source>
</evidence>
<sequence length="83" mass="9930">MKSTSIDKDELISVCEIEYEGNPTELATLREFKQNYSSEQSNIDFFFLFRFFIRDLEQQLDQHRCSSPLRLYRGQLISNEELQ</sequence>
<dbReference type="EMBL" id="CAJOBO010004209">
    <property type="protein sequence ID" value="CAF4514920.1"/>
    <property type="molecule type" value="Genomic_DNA"/>
</dbReference>
<dbReference type="Proteomes" id="UP000663869">
    <property type="component" value="Unassembled WGS sequence"/>
</dbReference>
<evidence type="ECO:0000313" key="2">
    <source>
        <dbReference type="EMBL" id="CAF3401878.1"/>
    </source>
</evidence>
<dbReference type="Proteomes" id="UP000663862">
    <property type="component" value="Unassembled WGS sequence"/>
</dbReference>
<dbReference type="AlphaFoldDB" id="A0A818SEF2"/>
<dbReference type="EMBL" id="CAJOBR010000597">
    <property type="protein sequence ID" value="CAF4527292.1"/>
    <property type="molecule type" value="Genomic_DNA"/>
</dbReference>
<dbReference type="Proteomes" id="UP000663851">
    <property type="component" value="Unassembled WGS sequence"/>
</dbReference>
<evidence type="ECO:0000313" key="10">
    <source>
        <dbReference type="Proteomes" id="UP000663873"/>
    </source>
</evidence>
<dbReference type="Proteomes" id="UP000663838">
    <property type="component" value="Unassembled WGS sequence"/>
</dbReference>
<dbReference type="EMBL" id="CAJOBS010000917">
    <property type="protein sequence ID" value="CAF4660062.1"/>
    <property type="molecule type" value="Genomic_DNA"/>
</dbReference>
<evidence type="ECO:0000313" key="6">
    <source>
        <dbReference type="EMBL" id="CAF4527292.1"/>
    </source>
</evidence>
<evidence type="ECO:0000313" key="9">
    <source>
        <dbReference type="Proteomes" id="UP000663869"/>
    </source>
</evidence>
<name>A0A818SEF2_9BILA</name>
<dbReference type="Proteomes" id="UP000663848">
    <property type="component" value="Unassembled WGS sequence"/>
</dbReference>
<evidence type="ECO:0000313" key="4">
    <source>
        <dbReference type="EMBL" id="CAF4514920.1"/>
    </source>
</evidence>
<dbReference type="EMBL" id="CAJOBP010007985">
    <property type="protein sequence ID" value="CAF4525377.1"/>
    <property type="molecule type" value="Genomic_DNA"/>
</dbReference>
<dbReference type="EMBL" id="CAJNXB010004165">
    <property type="protein sequence ID" value="CAF3361164.1"/>
    <property type="molecule type" value="Genomic_DNA"/>
</dbReference>
<dbReference type="EMBL" id="CAJNYU010003362">
    <property type="protein sequence ID" value="CAF3666156.1"/>
    <property type="molecule type" value="Genomic_DNA"/>
</dbReference>
<keyword evidence="10" id="KW-1185">Reference proteome</keyword>
<dbReference type="Proteomes" id="UP000663825">
    <property type="component" value="Unassembled WGS sequence"/>
</dbReference>
<protein>
    <submittedName>
        <fullName evidence="3">Uncharacterized protein</fullName>
    </submittedName>
</protein>
<accession>A0A818SEF2</accession>
<evidence type="ECO:0000313" key="7">
    <source>
        <dbReference type="EMBL" id="CAF4542646.1"/>
    </source>
</evidence>
<evidence type="ECO:0000313" key="3">
    <source>
        <dbReference type="EMBL" id="CAF3666156.1"/>
    </source>
</evidence>
<reference evidence="3" key="1">
    <citation type="submission" date="2021-02" db="EMBL/GenBank/DDBJ databases">
        <authorList>
            <person name="Nowell W R."/>
        </authorList>
    </citation>
    <scope>NUCLEOTIDE SEQUENCE</scope>
</reference>
<organism evidence="3 9">
    <name type="scientific">Rotaria socialis</name>
    <dbReference type="NCBI Taxonomy" id="392032"/>
    <lineage>
        <taxon>Eukaryota</taxon>
        <taxon>Metazoa</taxon>
        <taxon>Spiralia</taxon>
        <taxon>Gnathifera</taxon>
        <taxon>Rotifera</taxon>
        <taxon>Eurotatoria</taxon>
        <taxon>Bdelloidea</taxon>
        <taxon>Philodinida</taxon>
        <taxon>Philodinidae</taxon>
        <taxon>Rotaria</taxon>
    </lineage>
</organism>
<proteinExistence type="predicted"/>
<dbReference type="Proteomes" id="UP000663873">
    <property type="component" value="Unassembled WGS sequence"/>
</dbReference>
<evidence type="ECO:0000313" key="1">
    <source>
        <dbReference type="EMBL" id="CAF3361164.1"/>
    </source>
</evidence>
<gene>
    <name evidence="3" type="ORF">FME351_LOCUS25387</name>
    <name evidence="4" type="ORF">HFQ381_LOCUS28732</name>
    <name evidence="2" type="ORF">LUA448_LOCUS17668</name>
    <name evidence="6" type="ORF">QYT958_LOCUS6623</name>
    <name evidence="1" type="ORF">TIS948_LOCUS24189</name>
    <name evidence="8" type="ORF">TOA249_LOCUS14633</name>
    <name evidence="7" type="ORF">TSG867_LOCUS24088</name>
    <name evidence="5" type="ORF">UJA718_LOCUS27865</name>
</gene>
<dbReference type="EMBL" id="CAJNYD010002202">
    <property type="protein sequence ID" value="CAF3401878.1"/>
    <property type="molecule type" value="Genomic_DNA"/>
</dbReference>